<evidence type="ECO:0000256" key="7">
    <source>
        <dbReference type="SAM" id="Phobius"/>
    </source>
</evidence>
<dbReference type="InterPro" id="IPR006043">
    <property type="entry name" value="NCS2"/>
</dbReference>
<feature type="transmembrane region" description="Helical" evidence="7">
    <location>
        <begin position="438"/>
        <end position="456"/>
    </location>
</feature>
<evidence type="ECO:0000256" key="6">
    <source>
        <dbReference type="ARBA" id="ARBA00023136"/>
    </source>
</evidence>
<keyword evidence="6 7" id="KW-0472">Membrane</keyword>
<dbReference type="OrthoDB" id="431212at2759"/>
<dbReference type="PANTHER" id="PTHR43337:SF1">
    <property type="entry name" value="XANTHINE_URACIL PERMEASE C887.17-RELATED"/>
    <property type="match status" value="1"/>
</dbReference>
<accession>A0A812RXP8</accession>
<comment type="similarity">
    <text evidence="2">Belongs to the nucleobase:cation symporter-2 (NCS2) (TC 2.A.40) family. Azg-like subfamily.</text>
</comment>
<feature type="transmembrane region" description="Helical" evidence="7">
    <location>
        <begin position="870"/>
        <end position="889"/>
    </location>
</feature>
<dbReference type="GO" id="GO:0005886">
    <property type="term" value="C:plasma membrane"/>
    <property type="evidence" value="ECO:0007669"/>
    <property type="project" value="TreeGrafter"/>
</dbReference>
<evidence type="ECO:0000256" key="4">
    <source>
        <dbReference type="ARBA" id="ARBA00022692"/>
    </source>
</evidence>
<evidence type="ECO:0000256" key="1">
    <source>
        <dbReference type="ARBA" id="ARBA00004127"/>
    </source>
</evidence>
<feature type="transmembrane region" description="Helical" evidence="7">
    <location>
        <begin position="468"/>
        <end position="487"/>
    </location>
</feature>
<keyword evidence="5 7" id="KW-1133">Transmembrane helix</keyword>
<dbReference type="Proteomes" id="UP000604046">
    <property type="component" value="Unassembled WGS sequence"/>
</dbReference>
<proteinExistence type="inferred from homology"/>
<gene>
    <name evidence="8" type="ORF">SNAT2548_LOCUS25152</name>
</gene>
<evidence type="ECO:0000313" key="8">
    <source>
        <dbReference type="EMBL" id="CAE7456207.1"/>
    </source>
</evidence>
<keyword evidence="4 7" id="KW-0812">Transmembrane</keyword>
<comment type="caution">
    <text evidence="8">The sequence shown here is derived from an EMBL/GenBank/DDBJ whole genome shotgun (WGS) entry which is preliminary data.</text>
</comment>
<dbReference type="GO" id="GO:0005345">
    <property type="term" value="F:purine nucleobase transmembrane transporter activity"/>
    <property type="evidence" value="ECO:0007669"/>
    <property type="project" value="TreeGrafter"/>
</dbReference>
<evidence type="ECO:0000256" key="3">
    <source>
        <dbReference type="ARBA" id="ARBA00022448"/>
    </source>
</evidence>
<feature type="transmembrane region" description="Helical" evidence="7">
    <location>
        <begin position="550"/>
        <end position="569"/>
    </location>
</feature>
<evidence type="ECO:0000256" key="2">
    <source>
        <dbReference type="ARBA" id="ARBA00005697"/>
    </source>
</evidence>
<dbReference type="PANTHER" id="PTHR43337">
    <property type="entry name" value="XANTHINE/URACIL PERMEASE C887.17-RELATED"/>
    <property type="match status" value="1"/>
</dbReference>
<reference evidence="8" key="1">
    <citation type="submission" date="2021-02" db="EMBL/GenBank/DDBJ databases">
        <authorList>
            <person name="Dougan E. K."/>
            <person name="Rhodes N."/>
            <person name="Thang M."/>
            <person name="Chan C."/>
        </authorList>
    </citation>
    <scope>NUCLEOTIDE SEQUENCE</scope>
</reference>
<sequence>MPVMHVNISVIWDGVVIDVAPAVLRLAADLGERILEWGLAEICVLGLGVVCQLEHLVDVAGRVLLDLDVHRRQGYLVGRWGKVPLELEDGALLARTRDDLLVVEHSFVAEDGVLAEVWLDSILVDPEEGFVVDDDAQGLEDGGLVVDLGLDDIADHAEDTEVGPDSANDLWPGGRSEVVDVEVLGVLPGDRCDHVVEDWHVGGEDGCSGWSSVNVGPSFDSKVRILLHHHDDASGDRTAFDPKARLVLSIVAVGMLHPGRVATGIERVLLRLVGVDSIDFAILDRLLGNVPLGVASQEEEEEDVLDSLVEEEEEAAAAANFVGTTGTYGTPAVLLGIGGTHISGIASQLASGVSCCSDSTCLMEFPASVDYLRVSRFLACEFVQTDLSSTMAEEQPDFKVGAKGKSAKDTFLDTKFRGGKVDNYFKVSQRGSNLTTEIRAGITTFLTAAYIMAVNPNIISTTGLNFEGLVFATAGSSCIATLIMALWANLPFGLWPGMGMNAYFAYTIVGFKGTQTAVKKVMMAVTIEGVIFIIMSALDLRRYVFKVFPTWMMKATMAGIGLFLAHIGLQAGNGIDIVRDHPAVLVDLVTLTGEHFARTWIGIAFFCVMALLILLRVKGAVMIAIILSAVLCWILDAAAVEQFSYKPMCCLGSVSYPEPAAGGVEWYPKPGGGYYPKPTCDNPFTVPGAGKLTVTDNVRTYTFESTASVSHTGGVFTITNGGTSQTHSGSLYWQGIAEGRDSTFKGGCQDSCMHMLGGFDPMCFGAVLVETGCWTGMSYQDRATESLLVDGFGEGCLGGAGRIPKTFSAPTAIASIPLIDLAGDLVPPFAGWAGCDSNGTNCVNGDVSGGTILAWDTSGFGDWAGFWNPLLTLLYIDFIGTMGFLYAAADLSGLVDPSKPETFPGCFAAFMADAVGTFVGGFLGTSSVTTYGESMAGVYEGGRTGLTALTIAFCNFICIFLTPLLSSIPTLSTGPALVMVGVFMIEGVKDIEWGDYMQAVPSTVCILLQITTYKIEVGVLGALMVWTFLMIFSGRILLYIPGPWVWVWASKLQAKASEVGDKEFMDRLRKAGGL</sequence>
<evidence type="ECO:0000313" key="9">
    <source>
        <dbReference type="Proteomes" id="UP000604046"/>
    </source>
</evidence>
<comment type="subcellular location">
    <subcellularLocation>
        <location evidence="1">Endomembrane system</location>
        <topology evidence="1">Multi-pass membrane protein</topology>
    </subcellularLocation>
</comment>
<feature type="transmembrane region" description="Helical" evidence="7">
    <location>
        <begin position="944"/>
        <end position="965"/>
    </location>
</feature>
<feature type="transmembrane region" description="Helical" evidence="7">
    <location>
        <begin position="909"/>
        <end position="932"/>
    </location>
</feature>
<keyword evidence="3" id="KW-0813">Transport</keyword>
<protein>
    <recommendedName>
        <fullName evidence="10">Adenine/guanine permease AZG1</fullName>
    </recommendedName>
</protein>
<feature type="transmembrane region" description="Helical" evidence="7">
    <location>
        <begin position="1017"/>
        <end position="1040"/>
    </location>
</feature>
<feature type="transmembrane region" description="Helical" evidence="7">
    <location>
        <begin position="596"/>
        <end position="615"/>
    </location>
</feature>
<dbReference type="EMBL" id="CAJNDS010002380">
    <property type="protein sequence ID" value="CAE7456207.1"/>
    <property type="molecule type" value="Genomic_DNA"/>
</dbReference>
<feature type="transmembrane region" description="Helical" evidence="7">
    <location>
        <begin position="521"/>
        <end position="538"/>
    </location>
</feature>
<dbReference type="InterPro" id="IPR045018">
    <property type="entry name" value="Azg-like"/>
</dbReference>
<name>A0A812RXP8_9DINO</name>
<dbReference type="AlphaFoldDB" id="A0A812RXP8"/>
<organism evidence="8 9">
    <name type="scientific">Symbiodinium natans</name>
    <dbReference type="NCBI Taxonomy" id="878477"/>
    <lineage>
        <taxon>Eukaryota</taxon>
        <taxon>Sar</taxon>
        <taxon>Alveolata</taxon>
        <taxon>Dinophyceae</taxon>
        <taxon>Suessiales</taxon>
        <taxon>Symbiodiniaceae</taxon>
        <taxon>Symbiodinium</taxon>
    </lineage>
</organism>
<evidence type="ECO:0008006" key="10">
    <source>
        <dbReference type="Google" id="ProtNLM"/>
    </source>
</evidence>
<keyword evidence="9" id="KW-1185">Reference proteome</keyword>
<evidence type="ECO:0000256" key="5">
    <source>
        <dbReference type="ARBA" id="ARBA00022989"/>
    </source>
</evidence>
<dbReference type="Pfam" id="PF00860">
    <property type="entry name" value="Xan_ur_permease"/>
    <property type="match status" value="2"/>
</dbReference>
<feature type="transmembrane region" description="Helical" evidence="7">
    <location>
        <begin position="621"/>
        <end position="639"/>
    </location>
</feature>
<dbReference type="GO" id="GO:0012505">
    <property type="term" value="C:endomembrane system"/>
    <property type="evidence" value="ECO:0007669"/>
    <property type="project" value="UniProtKB-SubCell"/>
</dbReference>